<accession>A0ABY3LHS6</accession>
<keyword evidence="1" id="KW-0472">Membrane</keyword>
<evidence type="ECO:0000313" key="3">
    <source>
        <dbReference type="Proteomes" id="UP000426772"/>
    </source>
</evidence>
<dbReference type="Proteomes" id="UP000426772">
    <property type="component" value="Unassembled WGS sequence"/>
</dbReference>
<protein>
    <submittedName>
        <fullName evidence="2">Uncharacterized protein</fullName>
    </submittedName>
</protein>
<feature type="transmembrane region" description="Helical" evidence="1">
    <location>
        <begin position="166"/>
        <end position="184"/>
    </location>
</feature>
<feature type="transmembrane region" description="Helical" evidence="1">
    <location>
        <begin position="15"/>
        <end position="35"/>
    </location>
</feature>
<organism evidence="2 3">
    <name type="scientific">Pantoea vagans</name>
    <dbReference type="NCBI Taxonomy" id="470934"/>
    <lineage>
        <taxon>Bacteria</taxon>
        <taxon>Pseudomonadati</taxon>
        <taxon>Pseudomonadota</taxon>
        <taxon>Gammaproteobacteria</taxon>
        <taxon>Enterobacterales</taxon>
        <taxon>Erwiniaceae</taxon>
        <taxon>Pantoea</taxon>
    </lineage>
</organism>
<keyword evidence="1" id="KW-1133">Transmembrane helix</keyword>
<proteinExistence type="predicted"/>
<dbReference type="RefSeq" id="WP_147788640.1">
    <property type="nucleotide sequence ID" value="NZ_RCNL01000002.1"/>
</dbReference>
<feature type="transmembrane region" description="Helical" evidence="1">
    <location>
        <begin position="137"/>
        <end position="160"/>
    </location>
</feature>
<name>A0ABY3LHS6_9GAMM</name>
<keyword evidence="3" id="KW-1185">Reference proteome</keyword>
<gene>
    <name evidence="2" type="ORF">D9O29_05165</name>
</gene>
<keyword evidence="1" id="KW-0812">Transmembrane</keyword>
<evidence type="ECO:0000313" key="2">
    <source>
        <dbReference type="EMBL" id="TXL79669.1"/>
    </source>
</evidence>
<evidence type="ECO:0000256" key="1">
    <source>
        <dbReference type="SAM" id="Phobius"/>
    </source>
</evidence>
<reference evidence="2 3" key="1">
    <citation type="submission" date="2018-10" db="EMBL/GenBank/DDBJ databases">
        <title>Draft genome sequence of Pantoea vagans isolated from corpses of the sugarcane aphid Melanaphis sacchari Zehntner.</title>
        <authorList>
            <person name="Toledo E."/>
            <person name="Pena G."/>
            <person name="Lozano L."/>
        </authorList>
    </citation>
    <scope>NUCLEOTIDE SEQUENCE [LARGE SCALE GENOMIC DNA]</scope>
    <source>
        <strain evidence="2 3">ET-90</strain>
    </source>
</reference>
<sequence length="211" mass="25117">MTGAKDFIELFLRQGSPVVVAFVLYRIINLVFDWLSRYEAAGLFRALFNRRRQHLEKMLSQTYLSRETRNLARAELNQMSRRKLTGFSEPHLQEKLTRICLRHNLPSRYFTRWRTYLSEKNGVIVFADRWYRFVWRFFLFINLPLSTLYLGFMCDVFVKIYGLDKLVIILALNMLVWYLPWLVMTSPMAPPPTKEMENYISAYNASSVDTN</sequence>
<comment type="caution">
    <text evidence="2">The sequence shown here is derived from an EMBL/GenBank/DDBJ whole genome shotgun (WGS) entry which is preliminary data.</text>
</comment>
<dbReference type="EMBL" id="RCNL01000002">
    <property type="protein sequence ID" value="TXL79669.1"/>
    <property type="molecule type" value="Genomic_DNA"/>
</dbReference>